<dbReference type="Proteomes" id="UP000799772">
    <property type="component" value="Unassembled WGS sequence"/>
</dbReference>
<dbReference type="SUPFAM" id="SSF53850">
    <property type="entry name" value="Periplasmic binding protein-like II"/>
    <property type="match status" value="1"/>
</dbReference>
<accession>A0A9P4I493</accession>
<keyword evidence="2" id="KW-1185">Reference proteome</keyword>
<proteinExistence type="predicted"/>
<protein>
    <submittedName>
        <fullName evidence="1">4,5-dihydroxyphthalate decarboxylase</fullName>
    </submittedName>
</protein>
<organism evidence="1 2">
    <name type="scientific">Rhizodiscina lignyota</name>
    <dbReference type="NCBI Taxonomy" id="1504668"/>
    <lineage>
        <taxon>Eukaryota</taxon>
        <taxon>Fungi</taxon>
        <taxon>Dikarya</taxon>
        <taxon>Ascomycota</taxon>
        <taxon>Pezizomycotina</taxon>
        <taxon>Dothideomycetes</taxon>
        <taxon>Pleosporomycetidae</taxon>
        <taxon>Aulographales</taxon>
        <taxon>Rhizodiscinaceae</taxon>
        <taxon>Rhizodiscina</taxon>
    </lineage>
</organism>
<dbReference type="AlphaFoldDB" id="A0A9P4I493"/>
<evidence type="ECO:0000313" key="1">
    <source>
        <dbReference type="EMBL" id="KAF2093198.1"/>
    </source>
</evidence>
<dbReference type="OrthoDB" id="2093528at2759"/>
<gene>
    <name evidence="1" type="ORF">NA57DRAFT_69292</name>
</gene>
<evidence type="ECO:0000313" key="2">
    <source>
        <dbReference type="Proteomes" id="UP000799772"/>
    </source>
</evidence>
<name>A0A9P4I493_9PEZI</name>
<sequence length="330" mass="38641">MVLKLSFACWDYDRFKAIEDGRVRPEGIELTFLNYRVEETFFRQLRFREFDVSELSLSSYVLTLNQDNPPFIALPVFASRYFRHQSMYINTNSGIKKPSDLRGKRIGSPEYQMTAPVWQRGIMEDEFGVPINSVEWFVGAIEPSPDERISKVWHSVPADVKITAIERGKNLSQMLADGELDAIFSATKPSSFDGKTITHLFPNFKEVEAEYYQRTKIFPIMHVIALKRDVYDANPWIAKVLQKAFEKAMDIGYEALEERAALRYMLPWLDDHYEETQRLFGEKKYWKDGFDENKHVLEKFLEYSFNQGLAKRKFKPEELFAPNTLESYVL</sequence>
<dbReference type="Gene3D" id="3.40.190.10">
    <property type="entry name" value="Periplasmic binding protein-like II"/>
    <property type="match status" value="1"/>
</dbReference>
<comment type="caution">
    <text evidence="1">The sequence shown here is derived from an EMBL/GenBank/DDBJ whole genome shotgun (WGS) entry which is preliminary data.</text>
</comment>
<reference evidence="1" key="1">
    <citation type="journal article" date="2020" name="Stud. Mycol.">
        <title>101 Dothideomycetes genomes: a test case for predicting lifestyles and emergence of pathogens.</title>
        <authorList>
            <person name="Haridas S."/>
            <person name="Albert R."/>
            <person name="Binder M."/>
            <person name="Bloem J."/>
            <person name="Labutti K."/>
            <person name="Salamov A."/>
            <person name="Andreopoulos B."/>
            <person name="Baker S."/>
            <person name="Barry K."/>
            <person name="Bills G."/>
            <person name="Bluhm B."/>
            <person name="Cannon C."/>
            <person name="Castanera R."/>
            <person name="Culley D."/>
            <person name="Daum C."/>
            <person name="Ezra D."/>
            <person name="Gonzalez J."/>
            <person name="Henrissat B."/>
            <person name="Kuo A."/>
            <person name="Liang C."/>
            <person name="Lipzen A."/>
            <person name="Lutzoni F."/>
            <person name="Magnuson J."/>
            <person name="Mondo S."/>
            <person name="Nolan M."/>
            <person name="Ohm R."/>
            <person name="Pangilinan J."/>
            <person name="Park H.-J."/>
            <person name="Ramirez L."/>
            <person name="Alfaro M."/>
            <person name="Sun H."/>
            <person name="Tritt A."/>
            <person name="Yoshinaga Y."/>
            <person name="Zwiers L.-H."/>
            <person name="Turgeon B."/>
            <person name="Goodwin S."/>
            <person name="Spatafora J."/>
            <person name="Crous P."/>
            <person name="Grigoriev I."/>
        </authorList>
    </citation>
    <scope>NUCLEOTIDE SEQUENCE</scope>
    <source>
        <strain evidence="1">CBS 133067</strain>
    </source>
</reference>
<dbReference type="EMBL" id="ML978139">
    <property type="protein sequence ID" value="KAF2093198.1"/>
    <property type="molecule type" value="Genomic_DNA"/>
</dbReference>